<dbReference type="InterPro" id="IPR006376">
    <property type="entry name" value="Cu-R_CopA"/>
</dbReference>
<dbReference type="EMBL" id="PHUF01000002">
    <property type="protein sequence ID" value="PKB25354.1"/>
    <property type="molecule type" value="Genomic_DNA"/>
</dbReference>
<dbReference type="PROSITE" id="PS00080">
    <property type="entry name" value="MULTICOPPER_OXIDASE2"/>
    <property type="match status" value="1"/>
</dbReference>
<name>A0A2N0I2D9_9SPHN</name>
<dbReference type="Pfam" id="PF07732">
    <property type="entry name" value="Cu-oxidase_3"/>
    <property type="match status" value="1"/>
</dbReference>
<keyword evidence="1" id="KW-0479">Metal-binding</keyword>
<evidence type="ECO:0000256" key="2">
    <source>
        <dbReference type="ARBA" id="ARBA00023002"/>
    </source>
</evidence>
<evidence type="ECO:0000313" key="9">
    <source>
        <dbReference type="Proteomes" id="UP000232587"/>
    </source>
</evidence>
<dbReference type="InterPro" id="IPR011706">
    <property type="entry name" value="Cu-oxidase_C"/>
</dbReference>
<evidence type="ECO:0000256" key="1">
    <source>
        <dbReference type="ARBA" id="ARBA00022723"/>
    </source>
</evidence>
<feature type="domain" description="Plastocyanin-like" evidence="7">
    <location>
        <begin position="55"/>
        <end position="165"/>
    </location>
</feature>
<dbReference type="NCBIfam" id="TIGR01409">
    <property type="entry name" value="TAT_signal_seq"/>
    <property type="match status" value="1"/>
</dbReference>
<dbReference type="InterPro" id="IPR008972">
    <property type="entry name" value="Cupredoxin"/>
</dbReference>
<feature type="region of interest" description="Disordered" evidence="4">
    <location>
        <begin position="474"/>
        <end position="502"/>
    </location>
</feature>
<dbReference type="RefSeq" id="WP_100865801.1">
    <property type="nucleotide sequence ID" value="NZ_PHUF01000002.1"/>
</dbReference>
<keyword evidence="2" id="KW-0560">Oxidoreductase</keyword>
<evidence type="ECO:0000256" key="3">
    <source>
        <dbReference type="ARBA" id="ARBA00023008"/>
    </source>
</evidence>
<dbReference type="InterPro" id="IPR034282">
    <property type="entry name" value="CuRO_2_CopA"/>
</dbReference>
<dbReference type="CDD" id="cd13874">
    <property type="entry name" value="CuRO_2_CopA"/>
    <property type="match status" value="1"/>
</dbReference>
<dbReference type="NCBIfam" id="TIGR01480">
    <property type="entry name" value="copper_res_A"/>
    <property type="match status" value="1"/>
</dbReference>
<dbReference type="InterPro" id="IPR033138">
    <property type="entry name" value="Cu_oxidase_CS"/>
</dbReference>
<dbReference type="Pfam" id="PF07731">
    <property type="entry name" value="Cu-oxidase_2"/>
    <property type="match status" value="1"/>
</dbReference>
<evidence type="ECO:0000259" key="6">
    <source>
        <dbReference type="Pfam" id="PF07731"/>
    </source>
</evidence>
<accession>A0A2N0I2D9</accession>
<feature type="domain" description="Plastocyanin-like" evidence="6">
    <location>
        <begin position="527"/>
        <end position="646"/>
    </location>
</feature>
<gene>
    <name evidence="8" type="ORF">B0I00_0550</name>
</gene>
<dbReference type="Pfam" id="PF00394">
    <property type="entry name" value="Cu-oxidase"/>
    <property type="match status" value="1"/>
</dbReference>
<dbReference type="PROSITE" id="PS00079">
    <property type="entry name" value="MULTICOPPER_OXIDASE1"/>
    <property type="match status" value="1"/>
</dbReference>
<dbReference type="CDD" id="cd13896">
    <property type="entry name" value="CuRO_3_CopA"/>
    <property type="match status" value="1"/>
</dbReference>
<organism evidence="8 9">
    <name type="scientific">Novosphingobium kunmingense</name>
    <dbReference type="NCBI Taxonomy" id="1211806"/>
    <lineage>
        <taxon>Bacteria</taxon>
        <taxon>Pseudomonadati</taxon>
        <taxon>Pseudomonadota</taxon>
        <taxon>Alphaproteobacteria</taxon>
        <taxon>Sphingomonadales</taxon>
        <taxon>Sphingomonadaceae</taxon>
        <taxon>Novosphingobium</taxon>
    </lineage>
</organism>
<dbReference type="InterPro" id="IPR006311">
    <property type="entry name" value="TAT_signal"/>
</dbReference>
<keyword evidence="3" id="KW-0186">Copper</keyword>
<comment type="caution">
    <text evidence="8">The sequence shown here is derived from an EMBL/GenBank/DDBJ whole genome shotgun (WGS) entry which is preliminary data.</text>
</comment>
<dbReference type="AlphaFoldDB" id="A0A2N0I2D9"/>
<dbReference type="PANTHER" id="PTHR11709">
    <property type="entry name" value="MULTI-COPPER OXIDASE"/>
    <property type="match status" value="1"/>
</dbReference>
<evidence type="ECO:0000259" key="5">
    <source>
        <dbReference type="Pfam" id="PF00394"/>
    </source>
</evidence>
<dbReference type="Proteomes" id="UP000232587">
    <property type="component" value="Unassembled WGS sequence"/>
</dbReference>
<dbReference type="InterPro" id="IPR001117">
    <property type="entry name" value="Cu-oxidase_2nd"/>
</dbReference>
<dbReference type="InterPro" id="IPR002355">
    <property type="entry name" value="Cu_oxidase_Cu_BS"/>
</dbReference>
<sequence length="650" mass="70598">MDLSTLDRRDFLRGVGFAGGTAALAAWMPAWAQPVSEGLTAPLPTVSGTDITLKIARQTMTIDGRRSAAIGVNGTVPAPLIRLREGQTVRLNVINELDEDSSIHWHGLLVPPQHDGVPGVSFPGIKPRSSYLYEFPVRQNGTYWYHSHSGLQEQLGHYGPIVIDPAGADPVRFDREHVIVLSDHSQLSPEAIFRRMKVDPGHFNFQRQTLAGLLAGKDQRLKDRVDWGAMRMDPTDISDATGAAYTYLVNGHGPFDNWTALFTPGQRVRLRFINASAMTTFNVRIPGLRLTIVQADGQNVMPVEVDEFQIGVAETYDAIVAPTEDKAYTLVGEAIDRSGMARATLAPRAGMSAPVPPLRKRPIATMKDMGMDMSGMQGKGMDMSGGMSPSRGVDPTAEKNESGRLASGVAAGAAIQSTMPEMAGMDHGQMGAMDHSSMAQGGMDHAAMGHGAMSGSQPMAGHDMGAMNMRDFSNAPQVKRGPGVQTISPMPTDRTGEPGQGLEDVGHKVLVYKDLMALDRNPDVRAPSRSIDIHLTGNMERFMWSFDGEKMSDVHEPIPFIEGERVRVNLINDSMMGHPIHIHGHFFELVTGHGDHGPRKHTVIVQPGGKVTWDFTADAVGDWAFHCHLLYHMHAGMMRVVSVRPKGEAA</sequence>
<dbReference type="GO" id="GO:0016491">
    <property type="term" value="F:oxidoreductase activity"/>
    <property type="evidence" value="ECO:0007669"/>
    <property type="project" value="UniProtKB-KW"/>
</dbReference>
<protein>
    <submittedName>
        <fullName evidence="8">CopA family copper-resistance protein</fullName>
    </submittedName>
</protein>
<feature type="region of interest" description="Disordered" evidence="4">
    <location>
        <begin position="381"/>
        <end position="404"/>
    </location>
</feature>
<reference evidence="8 9" key="1">
    <citation type="submission" date="2017-11" db="EMBL/GenBank/DDBJ databases">
        <title>Genomic Encyclopedia of Type Strains, Phase III (KMG-III): the genomes of soil and plant-associated and newly described type strains.</title>
        <authorList>
            <person name="Whitman W."/>
        </authorList>
    </citation>
    <scope>NUCLEOTIDE SEQUENCE [LARGE SCALE GENOMIC DNA]</scope>
    <source>
        <strain evidence="8 9">CGMCC 1.12274</strain>
    </source>
</reference>
<evidence type="ECO:0000313" key="8">
    <source>
        <dbReference type="EMBL" id="PKB25354.1"/>
    </source>
</evidence>
<dbReference type="SUPFAM" id="SSF49503">
    <property type="entry name" value="Cupredoxins"/>
    <property type="match status" value="3"/>
</dbReference>
<evidence type="ECO:0000259" key="7">
    <source>
        <dbReference type="Pfam" id="PF07732"/>
    </source>
</evidence>
<keyword evidence="9" id="KW-1185">Reference proteome</keyword>
<dbReference type="PANTHER" id="PTHR11709:SF394">
    <property type="entry name" value="FI03373P-RELATED"/>
    <property type="match status" value="1"/>
</dbReference>
<feature type="domain" description="Plastocyanin-like" evidence="5">
    <location>
        <begin position="239"/>
        <end position="332"/>
    </location>
</feature>
<proteinExistence type="predicted"/>
<evidence type="ECO:0000256" key="4">
    <source>
        <dbReference type="SAM" id="MobiDB-lite"/>
    </source>
</evidence>
<dbReference type="InterPro" id="IPR045087">
    <property type="entry name" value="Cu-oxidase_fam"/>
</dbReference>
<dbReference type="GO" id="GO:0005507">
    <property type="term" value="F:copper ion binding"/>
    <property type="evidence" value="ECO:0007669"/>
    <property type="project" value="InterPro"/>
</dbReference>
<dbReference type="PROSITE" id="PS51318">
    <property type="entry name" value="TAT"/>
    <property type="match status" value="1"/>
</dbReference>
<dbReference type="InterPro" id="IPR034279">
    <property type="entry name" value="CuRO_3_CopA"/>
</dbReference>
<dbReference type="InterPro" id="IPR019546">
    <property type="entry name" value="TAT_signal_bac_arc"/>
</dbReference>
<dbReference type="GO" id="GO:0042597">
    <property type="term" value="C:periplasmic space"/>
    <property type="evidence" value="ECO:0007669"/>
    <property type="project" value="InterPro"/>
</dbReference>
<dbReference type="Gene3D" id="2.60.40.420">
    <property type="entry name" value="Cupredoxins - blue copper proteins"/>
    <property type="match status" value="3"/>
</dbReference>
<dbReference type="OrthoDB" id="9757546at2"/>
<dbReference type="InterPro" id="IPR011707">
    <property type="entry name" value="Cu-oxidase-like_N"/>
</dbReference>